<feature type="signal peptide" evidence="2">
    <location>
        <begin position="1"/>
        <end position="29"/>
    </location>
</feature>
<dbReference type="RefSeq" id="WP_255064490.1">
    <property type="nucleotide sequence ID" value="NZ_JANDBD010000017.1"/>
</dbReference>
<accession>A0ABT1MBC0</accession>
<reference evidence="3 4" key="1">
    <citation type="submission" date="2022-06" db="EMBL/GenBank/DDBJ databases">
        <title>Mycolicibacterium sp. CAU 1645 isolated from seawater.</title>
        <authorList>
            <person name="Kim W."/>
        </authorList>
    </citation>
    <scope>NUCLEOTIDE SEQUENCE [LARGE SCALE GENOMIC DNA]</scope>
    <source>
        <strain evidence="3 4">CAU 1645</strain>
    </source>
</reference>
<dbReference type="Proteomes" id="UP001651690">
    <property type="component" value="Unassembled WGS sequence"/>
</dbReference>
<organism evidence="3 4">
    <name type="scientific">Mycolicibacterium arenosum</name>
    <dbReference type="NCBI Taxonomy" id="2952157"/>
    <lineage>
        <taxon>Bacteria</taxon>
        <taxon>Bacillati</taxon>
        <taxon>Actinomycetota</taxon>
        <taxon>Actinomycetes</taxon>
        <taxon>Mycobacteriales</taxon>
        <taxon>Mycobacteriaceae</taxon>
        <taxon>Mycolicibacterium</taxon>
    </lineage>
</organism>
<gene>
    <name evidence="3" type="ORF">NM203_30150</name>
</gene>
<feature type="region of interest" description="Disordered" evidence="1">
    <location>
        <begin position="41"/>
        <end position="60"/>
    </location>
</feature>
<feature type="compositionally biased region" description="Polar residues" evidence="1">
    <location>
        <begin position="41"/>
        <end position="57"/>
    </location>
</feature>
<evidence type="ECO:0000256" key="2">
    <source>
        <dbReference type="SAM" id="SignalP"/>
    </source>
</evidence>
<evidence type="ECO:0008006" key="5">
    <source>
        <dbReference type="Google" id="ProtNLM"/>
    </source>
</evidence>
<proteinExistence type="predicted"/>
<keyword evidence="2" id="KW-0732">Signal</keyword>
<evidence type="ECO:0000256" key="1">
    <source>
        <dbReference type="SAM" id="MobiDB-lite"/>
    </source>
</evidence>
<feature type="chain" id="PRO_5045800336" description="Keratin associated protein" evidence="2">
    <location>
        <begin position="30"/>
        <end position="81"/>
    </location>
</feature>
<keyword evidence="4" id="KW-1185">Reference proteome</keyword>
<evidence type="ECO:0000313" key="3">
    <source>
        <dbReference type="EMBL" id="MCP9276458.1"/>
    </source>
</evidence>
<evidence type="ECO:0000313" key="4">
    <source>
        <dbReference type="Proteomes" id="UP001651690"/>
    </source>
</evidence>
<comment type="caution">
    <text evidence="3">The sequence shown here is derived from an EMBL/GenBank/DDBJ whole genome shotgun (WGS) entry which is preliminary data.</text>
</comment>
<protein>
    <recommendedName>
        <fullName evidence="5">Keratin associated protein</fullName>
    </recommendedName>
</protein>
<name>A0ABT1MBC0_9MYCO</name>
<dbReference type="EMBL" id="JANDBD010000017">
    <property type="protein sequence ID" value="MCP9276458.1"/>
    <property type="molecule type" value="Genomic_DNA"/>
</dbReference>
<sequence>MAIKNRLFAALLATAAAGAVLATAPMAAAADSGTQQTCSSARSHTQCQSPGNVQIKTSPAPVKFHPYGGLDALIGSNEHGR</sequence>